<proteinExistence type="predicted"/>
<protein>
    <submittedName>
        <fullName evidence="2">Uncharacterized protein</fullName>
    </submittedName>
</protein>
<evidence type="ECO:0000313" key="1">
    <source>
        <dbReference type="Proteomes" id="UP000887565"/>
    </source>
</evidence>
<reference evidence="2" key="1">
    <citation type="submission" date="2022-11" db="UniProtKB">
        <authorList>
            <consortium name="WormBaseParasite"/>
        </authorList>
    </citation>
    <scope>IDENTIFICATION</scope>
</reference>
<sequence>MGNGSRLVEEVCAKLKSRLDDLMIIIEANIENRYGAVPGNVYESFELFVKAIIYRLSHINCKNSMEMNKKVAGKSEAP</sequence>
<keyword evidence="1" id="KW-1185">Reference proteome</keyword>
<dbReference type="AlphaFoldDB" id="A0A915KLC2"/>
<evidence type="ECO:0000313" key="2">
    <source>
        <dbReference type="WBParaSite" id="nRc.2.0.1.t38828-RA"/>
    </source>
</evidence>
<organism evidence="1 2">
    <name type="scientific">Romanomermis culicivorax</name>
    <name type="common">Nematode worm</name>
    <dbReference type="NCBI Taxonomy" id="13658"/>
    <lineage>
        <taxon>Eukaryota</taxon>
        <taxon>Metazoa</taxon>
        <taxon>Ecdysozoa</taxon>
        <taxon>Nematoda</taxon>
        <taxon>Enoplea</taxon>
        <taxon>Dorylaimia</taxon>
        <taxon>Mermithida</taxon>
        <taxon>Mermithoidea</taxon>
        <taxon>Mermithidae</taxon>
        <taxon>Romanomermis</taxon>
    </lineage>
</organism>
<dbReference type="Proteomes" id="UP000887565">
    <property type="component" value="Unplaced"/>
</dbReference>
<dbReference type="WBParaSite" id="nRc.2.0.1.t38828-RA">
    <property type="protein sequence ID" value="nRc.2.0.1.t38828-RA"/>
    <property type="gene ID" value="nRc.2.0.1.g38828"/>
</dbReference>
<name>A0A915KLC2_ROMCU</name>
<accession>A0A915KLC2</accession>